<dbReference type="InterPro" id="IPR036938">
    <property type="entry name" value="PAP2/HPO_sf"/>
</dbReference>
<keyword evidence="1" id="KW-1133">Transmembrane helix</keyword>
<dbReference type="PANTHER" id="PTHR14969">
    <property type="entry name" value="SPHINGOSINE-1-PHOSPHATE PHOSPHOHYDROLASE"/>
    <property type="match status" value="1"/>
</dbReference>
<dbReference type="PANTHER" id="PTHR14969:SF13">
    <property type="entry name" value="AT30094P"/>
    <property type="match status" value="1"/>
</dbReference>
<feature type="transmembrane region" description="Helical" evidence="1">
    <location>
        <begin position="52"/>
        <end position="74"/>
    </location>
</feature>
<organism evidence="3 4">
    <name type="scientific">Berryella intestinalis</name>
    <dbReference type="NCBI Taxonomy" id="1531429"/>
    <lineage>
        <taxon>Bacteria</taxon>
        <taxon>Bacillati</taxon>
        <taxon>Actinomycetota</taxon>
        <taxon>Coriobacteriia</taxon>
        <taxon>Eggerthellales</taxon>
        <taxon>Eggerthellaceae</taxon>
        <taxon>Berryella</taxon>
    </lineage>
</organism>
<dbReference type="Pfam" id="PF01569">
    <property type="entry name" value="PAP2"/>
    <property type="match status" value="1"/>
</dbReference>
<dbReference type="KEGG" id="cbac:JI75_02265"/>
<dbReference type="OrthoDB" id="9789113at2"/>
<keyword evidence="1" id="KW-0472">Membrane</keyword>
<dbReference type="HOGENOM" id="CLU_072573_12_0_11"/>
<feature type="domain" description="Phosphatidic acid phosphatase type 2/haloperoxidase" evidence="2">
    <location>
        <begin position="54"/>
        <end position="161"/>
    </location>
</feature>
<dbReference type="InterPro" id="IPR000326">
    <property type="entry name" value="PAP2/HPO"/>
</dbReference>
<dbReference type="SMART" id="SM00014">
    <property type="entry name" value="acidPPc"/>
    <property type="match status" value="1"/>
</dbReference>
<name>A0A0A8B989_9ACTN</name>
<feature type="transmembrane region" description="Helical" evidence="1">
    <location>
        <begin position="106"/>
        <end position="134"/>
    </location>
</feature>
<keyword evidence="1" id="KW-0812">Transmembrane</keyword>
<reference evidence="4" key="1">
    <citation type="submission" date="2014-08" db="EMBL/GenBank/DDBJ databases">
        <title>Coriobacteriaceae sp. complete genome.</title>
        <authorList>
            <person name="Looft T."/>
            <person name="Bayles D.O."/>
            <person name="Stanton T.B."/>
        </authorList>
    </citation>
    <scope>NUCLEOTIDE SEQUENCE [LARGE SCALE GENOMIC DNA]</scope>
    <source>
        <strain evidence="4">68-1-3</strain>
    </source>
</reference>
<dbReference type="Gene3D" id="1.20.144.10">
    <property type="entry name" value="Phosphatidic acid phosphatase type 2/haloperoxidase"/>
    <property type="match status" value="1"/>
</dbReference>
<accession>A0A0A8B989</accession>
<dbReference type="AlphaFoldDB" id="A0A0A8B989"/>
<evidence type="ECO:0000313" key="3">
    <source>
        <dbReference type="EMBL" id="AJC11677.1"/>
    </source>
</evidence>
<dbReference type="STRING" id="1531429.JI75_02265"/>
<feature type="transmembrane region" description="Helical" evidence="1">
    <location>
        <begin position="146"/>
        <end position="163"/>
    </location>
</feature>
<reference evidence="3 4" key="2">
    <citation type="journal article" date="2015" name="Genome Announc.">
        <title>Complete Genome Sequence of Coriobacteriaceae Strain 68-1-3, a Novel Mucus-Degrading Isolate from the Swine Intestinal Tract.</title>
        <authorList>
            <person name="Looft T."/>
            <person name="Bayles D.O."/>
            <person name="Alt D.P."/>
            <person name="Stanton T.B."/>
        </authorList>
    </citation>
    <scope>NUCLEOTIDE SEQUENCE [LARGE SCALE GENOMIC DNA]</scope>
    <source>
        <strain evidence="3 4">68-1-3</strain>
    </source>
</reference>
<dbReference type="Proteomes" id="UP000031121">
    <property type="component" value="Chromosome"/>
</dbReference>
<sequence length="164" mass="17356">MYERFYRDISSALRRIPRAGRALNLLDKGLVCLIAGGYAFELCRMLLGGDGRWMRFALVPAAGLAICTAIRAALNAPRPYELFDVEPLIEKKTAGKSLPSRHVFSAAVIACAIAWIDPAWGAAACAATVAVAAARVLGGVHFIRDVAAALALALLVSAVGFCLI</sequence>
<protein>
    <recommendedName>
        <fullName evidence="2">Phosphatidic acid phosphatase type 2/haloperoxidase domain-containing protein</fullName>
    </recommendedName>
</protein>
<feature type="transmembrane region" description="Helical" evidence="1">
    <location>
        <begin position="21"/>
        <end position="40"/>
    </location>
</feature>
<gene>
    <name evidence="3" type="ORF">JI75_02265</name>
</gene>
<dbReference type="SUPFAM" id="SSF48317">
    <property type="entry name" value="Acid phosphatase/Vanadium-dependent haloperoxidase"/>
    <property type="match status" value="1"/>
</dbReference>
<evidence type="ECO:0000256" key="1">
    <source>
        <dbReference type="SAM" id="Phobius"/>
    </source>
</evidence>
<proteinExistence type="predicted"/>
<evidence type="ECO:0000313" key="4">
    <source>
        <dbReference type="Proteomes" id="UP000031121"/>
    </source>
</evidence>
<evidence type="ECO:0000259" key="2">
    <source>
        <dbReference type="SMART" id="SM00014"/>
    </source>
</evidence>
<dbReference type="RefSeq" id="WP_039688399.1">
    <property type="nucleotide sequence ID" value="NZ_CP009302.1"/>
</dbReference>
<dbReference type="EMBL" id="CP009302">
    <property type="protein sequence ID" value="AJC11677.1"/>
    <property type="molecule type" value="Genomic_DNA"/>
</dbReference>
<keyword evidence="4" id="KW-1185">Reference proteome</keyword>